<sequence>MQLSLVKKKLKRRLQSINVESEQILILSCKKVDTIDQQELEVSKLQDEVNTLESTPTITEEAIEALATVRKSMEAAREEFKNFKWKL</sequence>
<protein>
    <submittedName>
        <fullName evidence="2">Uncharacterized protein</fullName>
    </submittedName>
</protein>
<gene>
    <name evidence="2" type="ORF">E6C27_scaffold233G00340</name>
</gene>
<proteinExistence type="predicted"/>
<organism evidence="2 3">
    <name type="scientific">Cucumis melo var. makuwa</name>
    <name type="common">Oriental melon</name>
    <dbReference type="NCBI Taxonomy" id="1194695"/>
    <lineage>
        <taxon>Eukaryota</taxon>
        <taxon>Viridiplantae</taxon>
        <taxon>Streptophyta</taxon>
        <taxon>Embryophyta</taxon>
        <taxon>Tracheophyta</taxon>
        <taxon>Spermatophyta</taxon>
        <taxon>Magnoliopsida</taxon>
        <taxon>eudicotyledons</taxon>
        <taxon>Gunneridae</taxon>
        <taxon>Pentapetalae</taxon>
        <taxon>rosids</taxon>
        <taxon>fabids</taxon>
        <taxon>Cucurbitales</taxon>
        <taxon>Cucurbitaceae</taxon>
        <taxon>Benincaseae</taxon>
        <taxon>Cucumis</taxon>
    </lineage>
</organism>
<feature type="coiled-coil region" evidence="1">
    <location>
        <begin position="35"/>
        <end position="79"/>
    </location>
</feature>
<evidence type="ECO:0000256" key="1">
    <source>
        <dbReference type="SAM" id="Coils"/>
    </source>
</evidence>
<dbReference type="Proteomes" id="UP000321393">
    <property type="component" value="Unassembled WGS sequence"/>
</dbReference>
<evidence type="ECO:0000313" key="3">
    <source>
        <dbReference type="Proteomes" id="UP000321393"/>
    </source>
</evidence>
<comment type="caution">
    <text evidence="2">The sequence shown here is derived from an EMBL/GenBank/DDBJ whole genome shotgun (WGS) entry which is preliminary data.</text>
</comment>
<accession>A0A5A7UV65</accession>
<reference evidence="2 3" key="1">
    <citation type="submission" date="2019-08" db="EMBL/GenBank/DDBJ databases">
        <title>Draft genome sequences of two oriental melons (Cucumis melo L. var makuwa).</title>
        <authorList>
            <person name="Kwon S.-Y."/>
        </authorList>
    </citation>
    <scope>NUCLEOTIDE SEQUENCE [LARGE SCALE GENOMIC DNA]</scope>
    <source>
        <strain evidence="3">cv. SW 3</strain>
        <tissue evidence="2">Leaf</tissue>
    </source>
</reference>
<dbReference type="EMBL" id="SSTE01006607">
    <property type="protein sequence ID" value="KAA0059014.1"/>
    <property type="molecule type" value="Genomic_DNA"/>
</dbReference>
<evidence type="ECO:0000313" key="2">
    <source>
        <dbReference type="EMBL" id="KAA0059014.1"/>
    </source>
</evidence>
<keyword evidence="1" id="KW-0175">Coiled coil</keyword>
<name>A0A5A7UV65_CUCMM</name>
<dbReference type="AlphaFoldDB" id="A0A5A7UV65"/>